<organism evidence="2 3">
    <name type="scientific">Aeromonas caviae</name>
    <name type="common">Aeromonas punctata</name>
    <dbReference type="NCBI Taxonomy" id="648"/>
    <lineage>
        <taxon>Bacteria</taxon>
        <taxon>Pseudomonadati</taxon>
        <taxon>Pseudomonadota</taxon>
        <taxon>Gammaproteobacteria</taxon>
        <taxon>Aeromonadales</taxon>
        <taxon>Aeromonadaceae</taxon>
        <taxon>Aeromonas</taxon>
    </lineage>
</organism>
<accession>A0AAJ6CS69</accession>
<keyword evidence="1" id="KW-1133">Transmembrane helix</keyword>
<keyword evidence="1" id="KW-0472">Membrane</keyword>
<evidence type="ECO:0000256" key="1">
    <source>
        <dbReference type="SAM" id="Phobius"/>
    </source>
</evidence>
<feature type="transmembrane region" description="Helical" evidence="1">
    <location>
        <begin position="144"/>
        <end position="168"/>
    </location>
</feature>
<geneLocation type="plasmid" evidence="2 3">
    <name>pAC1520</name>
</geneLocation>
<name>A0AAJ6CS69_AERCA</name>
<gene>
    <name evidence="2" type="ORF">P5S46_21055</name>
</gene>
<dbReference type="Proteomes" id="UP001218423">
    <property type="component" value="Plasmid pAC1520"/>
</dbReference>
<dbReference type="AlphaFoldDB" id="A0AAJ6CS69"/>
<feature type="transmembrane region" description="Helical" evidence="1">
    <location>
        <begin position="102"/>
        <end position="123"/>
    </location>
</feature>
<reference evidence="2" key="1">
    <citation type="submission" date="2023-03" db="EMBL/GenBank/DDBJ databases">
        <title>Aeromonas caviae strain AC1520.</title>
        <authorList>
            <person name="Xie T."/>
            <person name="Zhang Q."/>
            <person name="Deng J."/>
            <person name="Li X."/>
        </authorList>
    </citation>
    <scope>NUCLEOTIDE SEQUENCE</scope>
    <source>
        <strain evidence="2">AC1520</strain>
        <plasmid evidence="2">pAC1520</plasmid>
    </source>
</reference>
<proteinExistence type="predicted"/>
<dbReference type="EMBL" id="CP120943">
    <property type="protein sequence ID" value="WFG00253.1"/>
    <property type="molecule type" value="Genomic_DNA"/>
</dbReference>
<feature type="transmembrane region" description="Helical" evidence="1">
    <location>
        <begin position="6"/>
        <end position="28"/>
    </location>
</feature>
<feature type="transmembrane region" description="Helical" evidence="1">
    <location>
        <begin position="48"/>
        <end position="67"/>
    </location>
</feature>
<keyword evidence="1" id="KW-0812">Transmembrane</keyword>
<keyword evidence="2" id="KW-0614">Plasmid</keyword>
<evidence type="ECO:0000313" key="3">
    <source>
        <dbReference type="Proteomes" id="UP001218423"/>
    </source>
</evidence>
<dbReference type="RefSeq" id="WP_128343714.1">
    <property type="nucleotide sequence ID" value="NZ_CAWOMG010000181.1"/>
</dbReference>
<evidence type="ECO:0000313" key="2">
    <source>
        <dbReference type="EMBL" id="WFG00253.1"/>
    </source>
</evidence>
<sequence>MNIFEFINFLSMIPALILSMAIIIGMGYGLNFLRKLRFAGSSQARGQVVSGIELFWLGIAMVVMIQFPDFIQDSVMTMTGTALEPVNPLSWDKIGQTDDSEVLVATLLYRFFQVYGLVTLFNFGTSLAAMGDPQQRGKVTAGGLAVRFVAGVMLMMPTATAEGVGLLFPLVGAFGDWMSQNRL</sequence>
<protein>
    <submittedName>
        <fullName evidence="2">Uncharacterized protein</fullName>
    </submittedName>
</protein>